<dbReference type="GO" id="GO:0008081">
    <property type="term" value="F:phosphoric diester hydrolase activity"/>
    <property type="evidence" value="ECO:0007669"/>
    <property type="project" value="InterPro"/>
</dbReference>
<dbReference type="EMBL" id="CM000913">
    <property type="protein sequence ID" value="EFG10660.1"/>
    <property type="molecule type" value="Genomic_DNA"/>
</dbReference>
<dbReference type="PANTHER" id="PTHR31571:SF1">
    <property type="entry name" value="ALTERED INHERITANCE OF MITOCHONDRIA PROTEIN 6"/>
    <property type="match status" value="1"/>
</dbReference>
<dbReference type="Pfam" id="PF13653">
    <property type="entry name" value="GDPD_2"/>
    <property type="match status" value="1"/>
</dbReference>
<feature type="region of interest" description="Disordered" evidence="2">
    <location>
        <begin position="309"/>
        <end position="328"/>
    </location>
</feature>
<evidence type="ECO:0000313" key="3">
    <source>
        <dbReference type="EMBL" id="EFG10660.1"/>
    </source>
</evidence>
<gene>
    <name evidence="3" type="ORF">SCLAV_5593</name>
</gene>
<dbReference type="CDD" id="cd08577">
    <property type="entry name" value="PI-PLCc_GDPD_SF_unchar3"/>
    <property type="match status" value="1"/>
</dbReference>
<dbReference type="PANTHER" id="PTHR31571">
    <property type="entry name" value="ALTERED INHERITANCE OF MITOCHONDRIA PROTEIN 6"/>
    <property type="match status" value="1"/>
</dbReference>
<name>E2Q1N4_STRCL</name>
<keyword evidence="4" id="KW-1185">Reference proteome</keyword>
<evidence type="ECO:0000256" key="1">
    <source>
        <dbReference type="ARBA" id="ARBA00014286"/>
    </source>
</evidence>
<evidence type="ECO:0000313" key="4">
    <source>
        <dbReference type="Proteomes" id="UP000002357"/>
    </source>
</evidence>
<dbReference type="STRING" id="1901.BB341_00585"/>
<feature type="region of interest" description="Disordered" evidence="2">
    <location>
        <begin position="61"/>
        <end position="100"/>
    </location>
</feature>
<accession>E2Q1N4</accession>
<dbReference type="GO" id="GO:0006629">
    <property type="term" value="P:lipid metabolic process"/>
    <property type="evidence" value="ECO:0007669"/>
    <property type="project" value="InterPro"/>
</dbReference>
<feature type="region of interest" description="Disordered" evidence="2">
    <location>
        <begin position="1"/>
        <end position="31"/>
    </location>
</feature>
<dbReference type="SUPFAM" id="SSF51695">
    <property type="entry name" value="PLC-like phosphodiesterases"/>
    <property type="match status" value="1"/>
</dbReference>
<dbReference type="InterPro" id="IPR051236">
    <property type="entry name" value="HAT_RTT109-like"/>
</dbReference>
<dbReference type="InterPro" id="IPR017946">
    <property type="entry name" value="PLC-like_Pdiesterase_TIM-brl"/>
</dbReference>
<reference evidence="3 4" key="1">
    <citation type="journal article" date="2010" name="Genome Biol. Evol.">
        <title>The sequence of a 1.8-mb bacterial linear plasmid reveals a rich evolutionary reservoir of secondary metabolic pathways.</title>
        <authorList>
            <person name="Medema M.H."/>
            <person name="Trefzer A."/>
            <person name="Kovalchuk A."/>
            <person name="van den Berg M."/>
            <person name="Mueller U."/>
            <person name="Heijne W."/>
            <person name="Wu L."/>
            <person name="Alam M.T."/>
            <person name="Ronning C.M."/>
            <person name="Nierman W.C."/>
            <person name="Bovenberg R.A.L."/>
            <person name="Breitling R."/>
            <person name="Takano E."/>
        </authorList>
    </citation>
    <scope>NUCLEOTIDE SEQUENCE [LARGE SCALE GENOMIC DNA]</scope>
    <source>
        <strain evidence="4">ATCC 27064 / DSM 738 / JCM 4710 / NBRC 13307 / NCIMB 12785 / NRRL 3585 / VKM Ac-602</strain>
    </source>
</reference>
<evidence type="ECO:0000256" key="2">
    <source>
        <dbReference type="SAM" id="MobiDB-lite"/>
    </source>
</evidence>
<dbReference type="AlphaFoldDB" id="E2Q1N4"/>
<feature type="region of interest" description="Disordered" evidence="2">
    <location>
        <begin position="237"/>
        <end position="290"/>
    </location>
</feature>
<proteinExistence type="predicted"/>
<protein>
    <recommendedName>
        <fullName evidence="1">Altered inheritance of mitochondria protein 6</fullName>
    </recommendedName>
</protein>
<sequence length="587" mass="61708">MTPALRPDGASPPGRPARRRPGLPRGAGRGPIGVGWCAGCSSGTWVVSSRSRPSGLSWHGIPLGLAGTGGERGGAPATSGPGGPGGTPSAASRCLPPGPLSGWTTSPHRWAFWTPGAPTGAGRSVRRVLSCGVAGSVRWALRGAGGAGRSVPRVPFLWCGRGGAGTPCSGGGRRPGAPRGAGRGPIRVRPCAGDPCRECVLWCGRGGGSRLPAPGSRPVPAVGHFCRCVRHPSPRGRAACPRRASAAVPPGGGRPNSWCAPSREAGTRSILRRPSRSHAPGGPTVTPTRRSVVTTLTAALAGATAVPDLARPARAAERGGTPRPRPLRQAHAHNDYLHPRPLHDALSHGFTSLEADIFLVDGELLVAHTSAELDPSRTLRSLYLEPLLARIRKNHGAVHPGHHRPVQLLVDIKADGVACYRELDRQLRAYRPILTSYHRGRVRPGAVTAVVSGDRAARVPMEAQHSRLAFYDGRLDDLPTAVPASFVPLVSSNWNTDFSWQGTGPFPAAERERLRTLVAAAHADRRRMRFWATPDAPGPAREAVWRELLAAGVDHLNTDDLPGLERFLRAHRAPAGTAVGTAPGTRF</sequence>
<feature type="compositionally biased region" description="Low complexity" evidence="2">
    <location>
        <begin position="1"/>
        <end position="12"/>
    </location>
</feature>
<dbReference type="Proteomes" id="UP000002357">
    <property type="component" value="Chromosome"/>
</dbReference>
<dbReference type="eggNOG" id="COG0584">
    <property type="taxonomic scope" value="Bacteria"/>
</dbReference>
<organism evidence="3 4">
    <name type="scientific">Streptomyces clavuligerus</name>
    <dbReference type="NCBI Taxonomy" id="1901"/>
    <lineage>
        <taxon>Bacteria</taxon>
        <taxon>Bacillati</taxon>
        <taxon>Actinomycetota</taxon>
        <taxon>Actinomycetes</taxon>
        <taxon>Kitasatosporales</taxon>
        <taxon>Streptomycetaceae</taxon>
        <taxon>Streptomyces</taxon>
    </lineage>
</organism>
<dbReference type="InterPro" id="IPR039559">
    <property type="entry name" value="AIM6_PI-PLC-like_dom"/>
</dbReference>